<comment type="catalytic activity">
    <reaction evidence="1">
        <text>beta-D-GlcNAc-(1-&gt;4)-Mur2Ac(oyl-L-Ala-gamma-D-O-P-Glu-L-Lys-D-Ala-D-Ala)-di-trans,octa-cis-undecaprenyl diphosphate + NH4(+) = beta-D-GlcNAc-(1-&gt;4)-Mur2Ac(oyl-L-Ala-D-isoglutaminyl-L-Lys-D-Ala-D-Ala)-di-trans,octa-cis-undecaprenyl diphosphate + phosphate + H(+)</text>
        <dbReference type="Rhea" id="RHEA:57932"/>
        <dbReference type="ChEBI" id="CHEBI:15378"/>
        <dbReference type="ChEBI" id="CHEBI:28938"/>
        <dbReference type="ChEBI" id="CHEBI:43474"/>
        <dbReference type="ChEBI" id="CHEBI:62233"/>
        <dbReference type="ChEBI" id="CHEBI:143132"/>
    </reaction>
</comment>
<evidence type="ECO:0000259" key="3">
    <source>
        <dbReference type="Pfam" id="PF08353"/>
    </source>
</evidence>
<dbReference type="Proteomes" id="UP001277761">
    <property type="component" value="Unassembled WGS sequence"/>
</dbReference>
<keyword evidence="1" id="KW-0133">Cell shape</keyword>
<comment type="subunit">
    <text evidence="1">Forms a heterodimer with GatD.</text>
</comment>
<organism evidence="4 5">
    <name type="scientific">Patulibacter brassicae</name>
    <dbReference type="NCBI Taxonomy" id="1705717"/>
    <lineage>
        <taxon>Bacteria</taxon>
        <taxon>Bacillati</taxon>
        <taxon>Actinomycetota</taxon>
        <taxon>Thermoleophilia</taxon>
        <taxon>Solirubrobacterales</taxon>
        <taxon>Patulibacteraceae</taxon>
        <taxon>Patulibacter</taxon>
    </lineage>
</organism>
<dbReference type="PANTHER" id="PTHR23135">
    <property type="entry name" value="MUR LIGASE FAMILY MEMBER"/>
    <property type="match status" value="1"/>
</dbReference>
<evidence type="ECO:0000313" key="5">
    <source>
        <dbReference type="Proteomes" id="UP001277761"/>
    </source>
</evidence>
<dbReference type="Gene3D" id="3.40.1190.10">
    <property type="entry name" value="Mur-like, catalytic domain"/>
    <property type="match status" value="1"/>
</dbReference>
<keyword evidence="1" id="KW-0067">ATP-binding</keyword>
<feature type="binding site" evidence="1">
    <location>
        <position position="248"/>
    </location>
    <ligand>
        <name>Zn(2+)</name>
        <dbReference type="ChEBI" id="CHEBI:29105"/>
    </ligand>
</feature>
<comment type="catalytic activity">
    <reaction evidence="1">
        <text>beta-D-GlcNAc-(1-&gt;4)-Mur2Ac(oyl-L-Ala-gamma-D-Glu-L-Lys-D-Ala-D-Ala)-di-trans,octa-cis-undecaprenyl diphosphate + L-glutamine + ATP + H2O = beta-D-GlcNAc-(1-&gt;4)-Mur2Ac(oyl-L-Ala-D-isoglutaminyl-L-Lys-D-Ala-D-Ala)-di-trans,octa-cis-undecaprenyl diphosphate + L-glutamate + ADP + phosphate + H(+)</text>
        <dbReference type="Rhea" id="RHEA:57928"/>
        <dbReference type="ChEBI" id="CHEBI:15377"/>
        <dbReference type="ChEBI" id="CHEBI:15378"/>
        <dbReference type="ChEBI" id="CHEBI:29985"/>
        <dbReference type="ChEBI" id="CHEBI:30616"/>
        <dbReference type="ChEBI" id="CHEBI:43474"/>
        <dbReference type="ChEBI" id="CHEBI:58359"/>
        <dbReference type="ChEBI" id="CHEBI:60033"/>
        <dbReference type="ChEBI" id="CHEBI:62233"/>
        <dbReference type="ChEBI" id="CHEBI:456216"/>
        <dbReference type="EC" id="6.3.5.13"/>
    </reaction>
</comment>
<feature type="domain" description="Lipid II isoglutaminyl synthase (glutamine-hydrolyzing) subunit MurT C-terminal" evidence="3">
    <location>
        <begin position="344"/>
        <end position="457"/>
    </location>
</feature>
<dbReference type="RefSeq" id="WP_319952254.1">
    <property type="nucleotide sequence ID" value="NZ_JAXAVX010000001.1"/>
</dbReference>
<evidence type="ECO:0000256" key="1">
    <source>
        <dbReference type="HAMAP-Rule" id="MF_02214"/>
    </source>
</evidence>
<dbReference type="EC" id="6.3.5.13" evidence="1"/>
<dbReference type="InterPro" id="IPR043703">
    <property type="entry name" value="Lipid_II_synth_MurT"/>
</dbReference>
<keyword evidence="5" id="KW-1185">Reference proteome</keyword>
<keyword evidence="1" id="KW-0862">Zinc</keyword>
<feature type="domain" description="Mur ligase central" evidence="2">
    <location>
        <begin position="74"/>
        <end position="194"/>
    </location>
</feature>
<proteinExistence type="inferred from homology"/>
<comment type="function">
    <text evidence="1">The lipid II isoglutaminyl synthase complex catalyzes the formation of alpha-D-isoglutamine in the cell wall lipid II stem peptide. The MurT subunit catalyzes the ATP-dependent amidation of D-glutamate residue of lipid II, converting it to an isoglutamine residue.</text>
</comment>
<keyword evidence="1" id="KW-0547">Nucleotide-binding</keyword>
<comment type="caution">
    <text evidence="4">The sequence shown here is derived from an EMBL/GenBank/DDBJ whole genome shotgun (WGS) entry which is preliminary data.</text>
</comment>
<dbReference type="InterPro" id="IPR013564">
    <property type="entry name" value="MurT_C"/>
</dbReference>
<comment type="catalytic activity">
    <reaction evidence="1">
        <text>beta-D-GlcNAc-(1-&gt;4)-Mur2Ac(oyl-L-Ala-gamma-D-Glu-L-Lys-D-Ala-D-Ala)-di-trans,octa-cis-undecaprenyl diphosphate + ATP = beta-D-GlcNAc-(1-&gt;4)-Mur2Ac(oyl-L-Ala-gamma-D-O-P-Glu-L-Lys-D-Ala-D-Ala)-di-trans,octa-cis-undecaprenyl diphosphate + ADP</text>
        <dbReference type="Rhea" id="RHEA:59488"/>
        <dbReference type="ChEBI" id="CHEBI:30616"/>
        <dbReference type="ChEBI" id="CHEBI:60033"/>
        <dbReference type="ChEBI" id="CHEBI:143132"/>
        <dbReference type="ChEBI" id="CHEBI:456216"/>
    </reaction>
</comment>
<keyword evidence="1 4" id="KW-0436">Ligase</keyword>
<dbReference type="HAMAP" id="MF_02214">
    <property type="entry name" value="Lipid_II_synth_MurT"/>
    <property type="match status" value="1"/>
</dbReference>
<comment type="pathway">
    <text evidence="1">Cell wall biogenesis; peptidoglycan biosynthesis.</text>
</comment>
<dbReference type="EMBL" id="JAXAVX010000001">
    <property type="protein sequence ID" value="MDX8150101.1"/>
    <property type="molecule type" value="Genomic_DNA"/>
</dbReference>
<accession>A0ABU4VE79</accession>
<comment type="similarity">
    <text evidence="1">Belongs to the MurCDEF family. MurT subfamily.</text>
</comment>
<dbReference type="InterPro" id="IPR013221">
    <property type="entry name" value="Mur_ligase_cen"/>
</dbReference>
<dbReference type="Pfam" id="PF08353">
    <property type="entry name" value="MurT_C"/>
    <property type="match status" value="1"/>
</dbReference>
<feature type="binding site" evidence="1">
    <location>
        <position position="226"/>
    </location>
    <ligand>
        <name>Zn(2+)</name>
        <dbReference type="ChEBI" id="CHEBI:29105"/>
    </ligand>
</feature>
<keyword evidence="1" id="KW-0573">Peptidoglycan synthesis</keyword>
<gene>
    <name evidence="1" type="primary">murT</name>
    <name evidence="4" type="ORF">SK069_00720</name>
</gene>
<dbReference type="SUPFAM" id="SSF53623">
    <property type="entry name" value="MurD-like peptide ligases, catalytic domain"/>
    <property type="match status" value="1"/>
</dbReference>
<feature type="active site" evidence="1">
    <location>
        <position position="380"/>
    </location>
</feature>
<dbReference type="PANTHER" id="PTHR23135:SF7">
    <property type="entry name" value="LIPID II ISOGLUTAMINYL SYNTHASE (GLUTAMINE-HYDROLYZING) SUBUNIT MURT"/>
    <property type="match status" value="1"/>
</dbReference>
<evidence type="ECO:0000259" key="2">
    <source>
        <dbReference type="Pfam" id="PF08245"/>
    </source>
</evidence>
<evidence type="ECO:0000313" key="4">
    <source>
        <dbReference type="EMBL" id="MDX8150101.1"/>
    </source>
</evidence>
<name>A0ABU4VE79_9ACTN</name>
<dbReference type="GO" id="GO:0016874">
    <property type="term" value="F:ligase activity"/>
    <property type="evidence" value="ECO:0007669"/>
    <property type="project" value="UniProtKB-KW"/>
</dbReference>
<protein>
    <recommendedName>
        <fullName evidence="1">Lipid II isoglutaminyl synthase (glutamine-hydrolyzing) subunit MurT</fullName>
        <ecNumber evidence="1">6.3.5.13</ecNumber>
    </recommendedName>
</protein>
<dbReference type="InterPro" id="IPR036565">
    <property type="entry name" value="Mur-like_cat_sf"/>
</dbReference>
<reference evidence="4 5" key="1">
    <citation type="submission" date="2023-11" db="EMBL/GenBank/DDBJ databases">
        <authorList>
            <person name="Xu M."/>
            <person name="Jiang T."/>
        </authorList>
    </citation>
    <scope>NUCLEOTIDE SEQUENCE [LARGE SCALE GENOMIC DNA]</scope>
    <source>
        <strain evidence="4 5">SD</strain>
    </source>
</reference>
<keyword evidence="1" id="KW-0479">Metal-binding</keyword>
<feature type="binding site" evidence="1">
    <location>
        <position position="229"/>
    </location>
    <ligand>
        <name>Zn(2+)</name>
        <dbReference type="ChEBI" id="CHEBI:29105"/>
    </ligand>
</feature>
<dbReference type="Pfam" id="PF08245">
    <property type="entry name" value="Mur_ligase_M"/>
    <property type="match status" value="1"/>
</dbReference>
<keyword evidence="1" id="KW-0961">Cell wall biogenesis/degradation</keyword>
<feature type="binding site" evidence="1">
    <location>
        <position position="251"/>
    </location>
    <ligand>
        <name>Zn(2+)</name>
        <dbReference type="ChEBI" id="CHEBI:29105"/>
    </ligand>
</feature>
<sequence length="475" mass="50123">MSTALEPPPSPGPRRGPVPLGLAVRLARLAGRAARATGRGGTSLPGKLLTRLRPDAIAAMSGRIEHGSVVLSATNGKTTTAALVASILERHGETLVHNRQGANMAGGIAATLIGDWRRGRPTGSTGLFEVDEFWLAGLVRDLRPRALLLANLFRDQLDRYGELETIVDRWRAMVEDPANAGVRLVLGADDPAVADLGLGREACYFGVQDTSVALPGLEHAADATTCRVCGSAYDYAATFVGHLGHYACPRCGHARPQPQVTAERVVLDGTRGSVIRLRIDDAEVDVALRLPGLYNVYNALGAAALCHVLGVPATTIAAGLESTSAAFGRAETVEVEGHPLQLLLVKNPAGANEVARTLALADEPVDLLAILNDRVADGRDVSWVWDADLERLAPQVRRVTCGGTRAAEMAVRWKYAGVPVDRIAVVEHDVAGALDAAVAALPSADAPLHAIPTYTAMLELREELVRRGAARGSFA</sequence>